<organism evidence="2 3">
    <name type="scientific">Telluria aromaticivorans</name>
    <dbReference type="NCBI Taxonomy" id="2725995"/>
    <lineage>
        <taxon>Bacteria</taxon>
        <taxon>Pseudomonadati</taxon>
        <taxon>Pseudomonadota</taxon>
        <taxon>Betaproteobacteria</taxon>
        <taxon>Burkholderiales</taxon>
        <taxon>Oxalobacteraceae</taxon>
        <taxon>Telluria group</taxon>
        <taxon>Telluria</taxon>
    </lineage>
</organism>
<reference evidence="2 3" key="1">
    <citation type="submission" date="2020-04" db="EMBL/GenBank/DDBJ databases">
        <title>Massilia sp. nov., a cold adapted bacteria isolated from Arctic soil.</title>
        <authorList>
            <person name="Son J."/>
            <person name="Ka J.-O."/>
        </authorList>
    </citation>
    <scope>NUCLEOTIDE SEQUENCE [LARGE SCALE GENOMIC DNA]</scope>
    <source>
        <strain evidence="2 3">ML15P13</strain>
    </source>
</reference>
<sequence>MLPRDLVSAVVRTGPVIPADQVANPREQQAFARALAPQLGKALHGEVLAKLADGSFVVKVANIAARMQLPPGAQVGADVPLTLLSVSPRPTFQVGTGATPVFSEAGPPLPQGTDPDKAPLAMREGGAAQGAAAAGRTAALLQATAAGAGALLGSFEANTTTLSQAGKTIGGVLAAALSAESPMTALVGRAPLVAASGADAASIAKGLEQAVGKSGLFYESHVAEWAQGARGLAELNAEPQQQLAREGVRQSPLDPATAQFINLQLATQEQAHLAWQGNLWPGQPMQLEVARDTHEGHDGADEAEASWHSRLRLHFPELGELDARLSFSGGRLQVQFAAGSEATAGLLRQHMGSLAGALDAAGTQLAGFEVRAPASDAGPRPQADEQAG</sequence>
<comment type="caution">
    <text evidence="2">The sequence shown here is derived from an EMBL/GenBank/DDBJ whole genome shotgun (WGS) entry which is preliminary data.</text>
</comment>
<dbReference type="Proteomes" id="UP000533905">
    <property type="component" value="Unassembled WGS sequence"/>
</dbReference>
<dbReference type="InterPro" id="IPR021136">
    <property type="entry name" value="Flagellar_hook_control-like_C"/>
</dbReference>
<name>A0A7Y2JX20_9BURK</name>
<evidence type="ECO:0000259" key="1">
    <source>
        <dbReference type="Pfam" id="PF02120"/>
    </source>
</evidence>
<keyword evidence="3" id="KW-1185">Reference proteome</keyword>
<dbReference type="AlphaFoldDB" id="A0A7Y2JX20"/>
<keyword evidence="2" id="KW-0282">Flagellum</keyword>
<protein>
    <submittedName>
        <fullName evidence="2">Flagellar hook-length control protein FliK</fullName>
    </submittedName>
</protein>
<evidence type="ECO:0000313" key="3">
    <source>
        <dbReference type="Proteomes" id="UP000533905"/>
    </source>
</evidence>
<gene>
    <name evidence="2" type="ORF">HGB41_06225</name>
</gene>
<proteinExistence type="predicted"/>
<dbReference type="CDD" id="cd17470">
    <property type="entry name" value="T3SS_Flik_C"/>
    <property type="match status" value="1"/>
</dbReference>
<feature type="domain" description="Flagellar hook-length control protein-like C-terminal" evidence="1">
    <location>
        <begin position="300"/>
        <end position="372"/>
    </location>
</feature>
<evidence type="ECO:0000313" key="2">
    <source>
        <dbReference type="EMBL" id="NNG22597.1"/>
    </source>
</evidence>
<accession>A0A7Y2JX20</accession>
<keyword evidence="2" id="KW-0966">Cell projection</keyword>
<dbReference type="EMBL" id="JABAIV010000002">
    <property type="protein sequence ID" value="NNG22597.1"/>
    <property type="molecule type" value="Genomic_DNA"/>
</dbReference>
<dbReference type="Pfam" id="PF02120">
    <property type="entry name" value="Flg_hook"/>
    <property type="match status" value="1"/>
</dbReference>
<keyword evidence="2" id="KW-0969">Cilium</keyword>
<dbReference type="RefSeq" id="WP_171082307.1">
    <property type="nucleotide sequence ID" value="NZ_JABAIV010000002.1"/>
</dbReference>
<dbReference type="InterPro" id="IPR038610">
    <property type="entry name" value="FliK-like_C_sf"/>
</dbReference>
<dbReference type="Gene3D" id="3.30.750.140">
    <property type="match status" value="1"/>
</dbReference>